<sequence length="438" mass="49136">MDLIRLSETVQQSAQHMSDFLAQRHWSLSFDPASSGIPSLSAENESFHRARDILLEAASTLLQLCMSSEETILDLSFQLYHPERRQGDLRLPIQALTASALRIAYNFNLAQAVPLSGHTTYTALAENTGFDTDTLSRTIRHLVSNAFFRELAPDRIVHSRLSYLMATDEKFRGFVGLYFEHAFVWSVHITDALAKWGSSEEPTETGLNAAEGTRATFWEFMEQNERVRKNFLDGFAYLAPADLGIRRLPLNGSDWAAVAPATVIDIGGHTGGISIGLAQRFPDLDFVIQDLEHICRRGEKTLPATLGRRVRFQAHDMFEQQPGDPSKTIIFLLCKVLHDWSDKYACRILQAITPAMKPGDRIIIFDKVAPEAGTTSVFKGKFLRAADMQMWATFNGRERTASDFKALITMADRRLRICGISSPMEMGMSRLVLSLDEE</sequence>
<organism evidence="6 7">
    <name type="scientific">Aspergillus udagawae</name>
    <dbReference type="NCBI Taxonomy" id="91492"/>
    <lineage>
        <taxon>Eukaryota</taxon>
        <taxon>Fungi</taxon>
        <taxon>Dikarya</taxon>
        <taxon>Ascomycota</taxon>
        <taxon>Pezizomycotina</taxon>
        <taxon>Eurotiomycetes</taxon>
        <taxon>Eurotiomycetidae</taxon>
        <taxon>Eurotiales</taxon>
        <taxon>Aspergillaceae</taxon>
        <taxon>Aspergillus</taxon>
        <taxon>Aspergillus subgen. Fumigati</taxon>
    </lineage>
</organism>
<dbReference type="EMBL" id="BLKC01000144">
    <property type="protein sequence ID" value="GFF56974.1"/>
    <property type="molecule type" value="Genomic_DNA"/>
</dbReference>
<dbReference type="PANTHER" id="PTHR43712">
    <property type="entry name" value="PUTATIVE (AFU_ORTHOLOGUE AFUA_4G14580)-RELATED"/>
    <property type="match status" value="1"/>
</dbReference>
<evidence type="ECO:0000256" key="4">
    <source>
        <dbReference type="ARBA" id="ARBA00038277"/>
    </source>
</evidence>
<name>A0A8H3SDN7_9EURO</name>
<dbReference type="SUPFAM" id="SSF53335">
    <property type="entry name" value="S-adenosyl-L-methionine-dependent methyltransferases"/>
    <property type="match status" value="1"/>
</dbReference>
<accession>A0A8H3SDN7</accession>
<dbReference type="GO" id="GO:0032259">
    <property type="term" value="P:methylation"/>
    <property type="evidence" value="ECO:0007669"/>
    <property type="project" value="UniProtKB-KW"/>
</dbReference>
<comment type="caution">
    <text evidence="6">The sequence shown here is derived from an EMBL/GenBank/DDBJ whole genome shotgun (WGS) entry which is preliminary data.</text>
</comment>
<evidence type="ECO:0000256" key="1">
    <source>
        <dbReference type="ARBA" id="ARBA00022603"/>
    </source>
</evidence>
<dbReference type="Pfam" id="PF00891">
    <property type="entry name" value="Methyltransf_2"/>
    <property type="match status" value="1"/>
</dbReference>
<dbReference type="AlphaFoldDB" id="A0A8H3SDN7"/>
<comment type="similarity">
    <text evidence="4">Belongs to the class I-like SAM-binding methyltransferase superfamily. Cation-independent O-methyltransferase family.</text>
</comment>
<evidence type="ECO:0000313" key="7">
    <source>
        <dbReference type="Proteomes" id="UP000465221"/>
    </source>
</evidence>
<dbReference type="GO" id="GO:0008171">
    <property type="term" value="F:O-methyltransferase activity"/>
    <property type="evidence" value="ECO:0007669"/>
    <property type="project" value="InterPro"/>
</dbReference>
<keyword evidence="3" id="KW-0949">S-adenosyl-L-methionine</keyword>
<keyword evidence="1 6" id="KW-0489">Methyltransferase</keyword>
<feature type="domain" description="O-methyltransferase C-terminal" evidence="5">
    <location>
        <begin position="216"/>
        <end position="411"/>
    </location>
</feature>
<dbReference type="InterPro" id="IPR036390">
    <property type="entry name" value="WH_DNA-bd_sf"/>
</dbReference>
<dbReference type="PANTHER" id="PTHR43712:SF5">
    <property type="entry name" value="O-METHYLTRANSFERASE ASQN-RELATED"/>
    <property type="match status" value="1"/>
</dbReference>
<dbReference type="InterPro" id="IPR029063">
    <property type="entry name" value="SAM-dependent_MTases_sf"/>
</dbReference>
<evidence type="ECO:0000313" key="6">
    <source>
        <dbReference type="EMBL" id="GFF56974.1"/>
    </source>
</evidence>
<dbReference type="PROSITE" id="PS51683">
    <property type="entry name" value="SAM_OMT_II"/>
    <property type="match status" value="1"/>
</dbReference>
<dbReference type="Gene3D" id="3.40.50.150">
    <property type="entry name" value="Vaccinia Virus protein VP39"/>
    <property type="match status" value="1"/>
</dbReference>
<dbReference type="GO" id="GO:0044550">
    <property type="term" value="P:secondary metabolite biosynthetic process"/>
    <property type="evidence" value="ECO:0007669"/>
    <property type="project" value="UniProtKB-ARBA"/>
</dbReference>
<proteinExistence type="inferred from homology"/>
<dbReference type="InterPro" id="IPR016461">
    <property type="entry name" value="COMT-like"/>
</dbReference>
<dbReference type="Gene3D" id="1.10.10.10">
    <property type="entry name" value="Winged helix-like DNA-binding domain superfamily/Winged helix DNA-binding domain"/>
    <property type="match status" value="1"/>
</dbReference>
<dbReference type="InterPro" id="IPR001077">
    <property type="entry name" value="COMT_C"/>
</dbReference>
<dbReference type="SUPFAM" id="SSF46785">
    <property type="entry name" value="Winged helix' DNA-binding domain"/>
    <property type="match status" value="1"/>
</dbReference>
<gene>
    <name evidence="6" type="ORF">IFM46972_10653</name>
</gene>
<evidence type="ECO:0000256" key="2">
    <source>
        <dbReference type="ARBA" id="ARBA00022679"/>
    </source>
</evidence>
<protein>
    <submittedName>
        <fullName evidence="6">Sterigmatocystin 8-O-methyltransferase</fullName>
    </submittedName>
</protein>
<dbReference type="Proteomes" id="UP000465221">
    <property type="component" value="Unassembled WGS sequence"/>
</dbReference>
<evidence type="ECO:0000259" key="5">
    <source>
        <dbReference type="Pfam" id="PF00891"/>
    </source>
</evidence>
<reference evidence="6 7" key="1">
    <citation type="submission" date="2020-01" db="EMBL/GenBank/DDBJ databases">
        <title>Draft genome sequence of Aspergillus udagawae IFM 46972.</title>
        <authorList>
            <person name="Takahashi H."/>
            <person name="Yaguchi T."/>
        </authorList>
    </citation>
    <scope>NUCLEOTIDE SEQUENCE [LARGE SCALE GENOMIC DNA]</scope>
    <source>
        <strain evidence="6 7">IFM 46972</strain>
    </source>
</reference>
<evidence type="ECO:0000256" key="3">
    <source>
        <dbReference type="ARBA" id="ARBA00022691"/>
    </source>
</evidence>
<keyword evidence="2 6" id="KW-0808">Transferase</keyword>
<dbReference type="InterPro" id="IPR036388">
    <property type="entry name" value="WH-like_DNA-bd_sf"/>
</dbReference>